<dbReference type="GeneID" id="11596378"/>
<protein>
    <submittedName>
        <fullName evidence="3">Regulatory protein, MarR</fullName>
    </submittedName>
</protein>
<evidence type="ECO:0000313" key="4">
    <source>
        <dbReference type="Proteomes" id="UP000005867"/>
    </source>
</evidence>
<dbReference type="GO" id="GO:0006950">
    <property type="term" value="P:response to stress"/>
    <property type="evidence" value="ECO:0007669"/>
    <property type="project" value="TreeGrafter"/>
</dbReference>
<organism evidence="3 4">
    <name type="scientific">Pyrobaculum ferrireducens</name>
    <dbReference type="NCBI Taxonomy" id="1104324"/>
    <lineage>
        <taxon>Archaea</taxon>
        <taxon>Thermoproteota</taxon>
        <taxon>Thermoprotei</taxon>
        <taxon>Thermoproteales</taxon>
        <taxon>Thermoproteaceae</taxon>
        <taxon>Pyrobaculum</taxon>
    </lineage>
</organism>
<dbReference type="KEGG" id="pyr:P186_1885"/>
<feature type="domain" description="HTH arsR-type" evidence="2">
    <location>
        <begin position="24"/>
        <end position="104"/>
    </location>
</feature>
<proteinExistence type="predicted"/>
<dbReference type="STRING" id="1104324.P186_1885"/>
<dbReference type="AlphaFoldDB" id="G7VHJ6"/>
<reference evidence="3 4" key="1">
    <citation type="journal article" date="2012" name="J. Bacteriol.">
        <title>Complete genome sequence of strain 1860, a crenarchaeon of the genus pyrobaculum able to grow with various electron acceptors.</title>
        <authorList>
            <person name="Mardanov A.V."/>
            <person name="Gumerov V.M."/>
            <person name="Slobodkina G.B."/>
            <person name="Beletsky A.V."/>
            <person name="Bonch-Osmolovskaya E.A."/>
            <person name="Ravin N.V."/>
            <person name="Skryabin K.G."/>
        </authorList>
    </citation>
    <scope>NUCLEOTIDE SEQUENCE [LARGE SCALE GENOMIC DNA]</scope>
    <source>
        <strain evidence="3 4">1860</strain>
    </source>
</reference>
<dbReference type="InterPro" id="IPR011991">
    <property type="entry name" value="ArsR-like_HTH"/>
</dbReference>
<dbReference type="CDD" id="cd00090">
    <property type="entry name" value="HTH_ARSR"/>
    <property type="match status" value="1"/>
</dbReference>
<dbReference type="Gene3D" id="1.10.10.10">
    <property type="entry name" value="Winged helix-like DNA-binding domain superfamily/Winged helix DNA-binding domain"/>
    <property type="match status" value="1"/>
</dbReference>
<dbReference type="EMBL" id="CP003098">
    <property type="protein sequence ID" value="AET33287.1"/>
    <property type="molecule type" value="Genomic_DNA"/>
</dbReference>
<dbReference type="GO" id="GO:0003700">
    <property type="term" value="F:DNA-binding transcription factor activity"/>
    <property type="evidence" value="ECO:0007669"/>
    <property type="project" value="InterPro"/>
</dbReference>
<dbReference type="InterPro" id="IPR001845">
    <property type="entry name" value="HTH_ArsR_DNA-bd_dom"/>
</dbReference>
<dbReference type="InterPro" id="IPR036390">
    <property type="entry name" value="WH_DNA-bd_sf"/>
</dbReference>
<dbReference type="eggNOG" id="arCOG06077">
    <property type="taxonomic scope" value="Archaea"/>
</dbReference>
<dbReference type="PANTHER" id="PTHR33164">
    <property type="entry name" value="TRANSCRIPTIONAL REGULATOR, MARR FAMILY"/>
    <property type="match status" value="1"/>
</dbReference>
<evidence type="ECO:0000313" key="3">
    <source>
        <dbReference type="EMBL" id="AET33287.1"/>
    </source>
</evidence>
<dbReference type="OrthoDB" id="26825at2157"/>
<feature type="domain" description="HTH marR-type" evidence="1">
    <location>
        <begin position="19"/>
        <end position="127"/>
    </location>
</feature>
<gene>
    <name evidence="3" type="ORF">P186_1885</name>
</gene>
<accession>G7VHJ6</accession>
<dbReference type="SMART" id="SM00347">
    <property type="entry name" value="HTH_MARR"/>
    <property type="match status" value="1"/>
</dbReference>
<dbReference type="RefSeq" id="WP_014289112.1">
    <property type="nucleotide sequence ID" value="NC_016645.1"/>
</dbReference>
<evidence type="ECO:0000259" key="2">
    <source>
        <dbReference type="SMART" id="SM00418"/>
    </source>
</evidence>
<name>G7VHJ6_9CREN</name>
<dbReference type="Pfam" id="PF12802">
    <property type="entry name" value="MarR_2"/>
    <property type="match status" value="1"/>
</dbReference>
<keyword evidence="4" id="KW-1185">Reference proteome</keyword>
<dbReference type="BioCyc" id="PSP1104324:GJSN-1843-MONOMER"/>
<dbReference type="SMART" id="SM00418">
    <property type="entry name" value="HTH_ARSR"/>
    <property type="match status" value="1"/>
</dbReference>
<dbReference type="PANTHER" id="PTHR33164:SF43">
    <property type="entry name" value="HTH-TYPE TRANSCRIPTIONAL REPRESSOR YETL"/>
    <property type="match status" value="1"/>
</dbReference>
<dbReference type="SUPFAM" id="SSF46785">
    <property type="entry name" value="Winged helix' DNA-binding domain"/>
    <property type="match status" value="1"/>
</dbReference>
<sequence>MISDALDRLARVYRYLLLKKATSMGLTELQLSILLHVAEGFNTVGRLAERVAVSQPTVSDAVLALERKGLVRRIKSGRLTLIELTPDGLKAVGEVRRLLAEIDEAGVAAGGPGLRLALLRLIAEMQKRGLIEARLCLTCRFFKEGYCMLLEKKLEITEYRVDCPDYKPATILQA</sequence>
<dbReference type="HOGENOM" id="CLU_1536723_0_0_2"/>
<evidence type="ECO:0000259" key="1">
    <source>
        <dbReference type="SMART" id="SM00347"/>
    </source>
</evidence>
<dbReference type="InterPro" id="IPR039422">
    <property type="entry name" value="MarR/SlyA-like"/>
</dbReference>
<dbReference type="InterPro" id="IPR000835">
    <property type="entry name" value="HTH_MarR-typ"/>
</dbReference>
<dbReference type="Proteomes" id="UP000005867">
    <property type="component" value="Chromosome"/>
</dbReference>
<dbReference type="InterPro" id="IPR036388">
    <property type="entry name" value="WH-like_DNA-bd_sf"/>
</dbReference>